<gene>
    <name evidence="3" type="ORF">SAMN04487945_0666</name>
</gene>
<keyword evidence="2" id="KW-0472">Membrane</keyword>
<dbReference type="RefSeq" id="WP_089667970.1">
    <property type="nucleotide sequence ID" value="NZ_FOJA01000001.1"/>
</dbReference>
<keyword evidence="2" id="KW-1133">Transmembrane helix</keyword>
<evidence type="ECO:0000313" key="4">
    <source>
        <dbReference type="Proteomes" id="UP000198518"/>
    </source>
</evidence>
<dbReference type="AlphaFoldDB" id="A0A1I0N8F6"/>
<proteinExistence type="predicted"/>
<protein>
    <submittedName>
        <fullName evidence="3">Uncharacterized protein</fullName>
    </submittedName>
</protein>
<evidence type="ECO:0000256" key="2">
    <source>
        <dbReference type="SAM" id="Phobius"/>
    </source>
</evidence>
<feature type="transmembrane region" description="Helical" evidence="2">
    <location>
        <begin position="90"/>
        <end position="107"/>
    </location>
</feature>
<evidence type="ECO:0000256" key="1">
    <source>
        <dbReference type="SAM" id="MobiDB-lite"/>
    </source>
</evidence>
<feature type="transmembrane region" description="Helical" evidence="2">
    <location>
        <begin position="12"/>
        <end position="32"/>
    </location>
</feature>
<reference evidence="3 4" key="1">
    <citation type="submission" date="2016-10" db="EMBL/GenBank/DDBJ databases">
        <authorList>
            <person name="de Groot N.N."/>
        </authorList>
    </citation>
    <scope>NUCLEOTIDE SEQUENCE [LARGE SCALE GENOMIC DNA]</scope>
    <source>
        <strain evidence="3 4">CGMCC 1.5337</strain>
    </source>
</reference>
<evidence type="ECO:0000313" key="3">
    <source>
        <dbReference type="EMBL" id="SEV97181.1"/>
    </source>
</evidence>
<sequence>MTGFLAAAYRDGTLRRTAVAAVVLAVVFRFAFGESWPMTVAVVVAASGTTLATDYADHRGTPTAVRHLAFGAAFVAVGGWWWALAGVGSAPPPLAVVAFVAGPWFLLDGWTARRAGHPDASESPGDDTADELAGLADGGFASELRAFRSLGEVGRAIDDGATTPEAIAAELDRPVASVEDDLDALETAGVVDAVGDEPTDPDNAHKRRYRRSDGEWSATDSVVSWPRRALSRLLRPLRLLTAGGS</sequence>
<dbReference type="STRING" id="355548.SAMN04487945_0666"/>
<dbReference type="Proteomes" id="UP000198518">
    <property type="component" value="Unassembled WGS sequence"/>
</dbReference>
<keyword evidence="2" id="KW-0812">Transmembrane</keyword>
<feature type="region of interest" description="Disordered" evidence="1">
    <location>
        <begin position="192"/>
        <end position="213"/>
    </location>
</feature>
<dbReference type="EMBL" id="FOJA01000001">
    <property type="protein sequence ID" value="SEV97181.1"/>
    <property type="molecule type" value="Genomic_DNA"/>
</dbReference>
<accession>A0A1I0N8F6</accession>
<feature type="transmembrane region" description="Helical" evidence="2">
    <location>
        <begin position="68"/>
        <end position="84"/>
    </location>
</feature>
<organism evidence="3 4">
    <name type="scientific">Halobacterium jilantaiense</name>
    <dbReference type="NCBI Taxonomy" id="355548"/>
    <lineage>
        <taxon>Archaea</taxon>
        <taxon>Methanobacteriati</taxon>
        <taxon>Methanobacteriota</taxon>
        <taxon>Stenosarchaea group</taxon>
        <taxon>Halobacteria</taxon>
        <taxon>Halobacteriales</taxon>
        <taxon>Halobacteriaceae</taxon>
        <taxon>Halobacterium</taxon>
    </lineage>
</organism>
<name>A0A1I0N8F6_9EURY</name>
<keyword evidence="4" id="KW-1185">Reference proteome</keyword>